<feature type="chain" id="PRO_5023326572" description="Aspartate 1-decarboxylase alpha chain" evidence="9">
    <location>
        <begin position="23"/>
        <end position="115"/>
    </location>
</feature>
<gene>
    <name evidence="9" type="primary">panD</name>
    <name evidence="10" type="ORF">BD935_02445</name>
</gene>
<feature type="binding site" evidence="9">
    <location>
        <position position="55"/>
    </location>
    <ligand>
        <name>substrate</name>
    </ligand>
</feature>
<name>A0A1J5TZU2_9ARCH</name>
<reference evidence="10 11" key="1">
    <citation type="submission" date="2016-08" db="EMBL/GenBank/DDBJ databases">
        <title>New Insights into Marine Group III Euryarchaeota, from dark to light.</title>
        <authorList>
            <person name="Haro-Moreno J.M."/>
            <person name="Rodriguez-Valera F."/>
            <person name="Lopez-Garcia P."/>
            <person name="Moreira D."/>
            <person name="Martin-Cuadrado A.B."/>
        </authorList>
    </citation>
    <scope>NUCLEOTIDE SEQUENCE [LARGE SCALE GENOMIC DNA]</scope>
    <source>
        <strain evidence="10">CG-Epi1</strain>
    </source>
</reference>
<evidence type="ECO:0000256" key="8">
    <source>
        <dbReference type="ARBA" id="ARBA00023317"/>
    </source>
</evidence>
<feature type="active site" description="Proton donor" evidence="9">
    <location>
        <position position="56"/>
    </location>
</feature>
<dbReference type="EMBL" id="MIZA01000022">
    <property type="protein sequence ID" value="OIR17550.1"/>
    <property type="molecule type" value="Genomic_DNA"/>
</dbReference>
<evidence type="ECO:0000256" key="1">
    <source>
        <dbReference type="ARBA" id="ARBA00022490"/>
    </source>
</evidence>
<dbReference type="InterPro" id="IPR009010">
    <property type="entry name" value="Asp_de-COase-like_dom_sf"/>
</dbReference>
<evidence type="ECO:0000256" key="9">
    <source>
        <dbReference type="HAMAP-Rule" id="MF_00446"/>
    </source>
</evidence>
<keyword evidence="8 9" id="KW-0670">Pyruvate</keyword>
<comment type="PTM">
    <text evidence="9">Is synthesized initially as an inactive proenzyme, which is activated by self-cleavage at a specific serine bond to produce a beta-subunit with a hydroxyl group at its C-terminus and an alpha-subunit with a pyruvoyl group at its N-terminus.</text>
</comment>
<protein>
    <recommendedName>
        <fullName evidence="9">Aspartate 1-decarboxylase</fullName>
        <ecNumber evidence="9">4.1.1.11</ecNumber>
    </recommendedName>
    <alternativeName>
        <fullName evidence="9">Aspartate alpha-decarboxylase</fullName>
    </alternativeName>
    <component>
        <recommendedName>
            <fullName evidence="9">Aspartate 1-decarboxylase beta chain</fullName>
        </recommendedName>
    </component>
    <component>
        <recommendedName>
            <fullName evidence="9">Aspartate 1-decarboxylase alpha chain</fullName>
        </recommendedName>
    </component>
</protein>
<dbReference type="Proteomes" id="UP000183080">
    <property type="component" value="Unassembled WGS sequence"/>
</dbReference>
<keyword evidence="3 9" id="KW-0210">Decarboxylase</keyword>
<evidence type="ECO:0000256" key="3">
    <source>
        <dbReference type="ARBA" id="ARBA00022793"/>
    </source>
</evidence>
<evidence type="ECO:0000256" key="2">
    <source>
        <dbReference type="ARBA" id="ARBA00022655"/>
    </source>
</evidence>
<dbReference type="GO" id="GO:0006523">
    <property type="term" value="P:alanine biosynthetic process"/>
    <property type="evidence" value="ECO:0007669"/>
    <property type="project" value="InterPro"/>
</dbReference>
<dbReference type="PANTHER" id="PTHR21012:SF0">
    <property type="entry name" value="ASPARTATE 1-DECARBOXYLASE"/>
    <property type="match status" value="1"/>
</dbReference>
<evidence type="ECO:0000256" key="4">
    <source>
        <dbReference type="ARBA" id="ARBA00022813"/>
    </source>
</evidence>
<organism evidence="10 11">
    <name type="scientific">Marine Group III euryarchaeote CG-Epi1</name>
    <dbReference type="NCBI Taxonomy" id="1888995"/>
    <lineage>
        <taxon>Archaea</taxon>
        <taxon>Methanobacteriati</taxon>
        <taxon>Thermoplasmatota</taxon>
        <taxon>Thermoplasmata</taxon>
        <taxon>Candidatus Thermoprofundales</taxon>
    </lineage>
</organism>
<comment type="catalytic activity">
    <reaction evidence="9">
        <text>L-aspartate + H(+) = beta-alanine + CO2</text>
        <dbReference type="Rhea" id="RHEA:19497"/>
        <dbReference type="ChEBI" id="CHEBI:15378"/>
        <dbReference type="ChEBI" id="CHEBI:16526"/>
        <dbReference type="ChEBI" id="CHEBI:29991"/>
        <dbReference type="ChEBI" id="CHEBI:57966"/>
        <dbReference type="EC" id="4.1.1.11"/>
    </reaction>
</comment>
<comment type="subunit">
    <text evidence="9">Heterooctamer of four alpha and four beta subunits.</text>
</comment>
<feature type="chain" id="PRO_5023326573" description="Aspartate 1-decarboxylase beta chain" evidence="9">
    <location>
        <begin position="1"/>
        <end position="22"/>
    </location>
</feature>
<dbReference type="GO" id="GO:0005829">
    <property type="term" value="C:cytosol"/>
    <property type="evidence" value="ECO:0007669"/>
    <property type="project" value="TreeGrafter"/>
</dbReference>
<keyword evidence="4 9" id="KW-0068">Autocatalytic cleavage</keyword>
<comment type="subcellular location">
    <subcellularLocation>
        <location evidence="9">Cytoplasm</location>
    </subcellularLocation>
</comment>
<keyword evidence="1 9" id="KW-0963">Cytoplasm</keyword>
<keyword evidence="5 9" id="KW-0865">Zymogen</keyword>
<dbReference type="AlphaFoldDB" id="A0A1J5TZU2"/>
<dbReference type="Pfam" id="PF02261">
    <property type="entry name" value="Asp_decarbox"/>
    <property type="match status" value="1"/>
</dbReference>
<comment type="similarity">
    <text evidence="9">Belongs to the PanD family.</text>
</comment>
<dbReference type="EC" id="4.1.1.11" evidence="9"/>
<dbReference type="GO" id="GO:0015940">
    <property type="term" value="P:pantothenate biosynthetic process"/>
    <property type="evidence" value="ECO:0007669"/>
    <property type="project" value="UniProtKB-UniRule"/>
</dbReference>
<evidence type="ECO:0000313" key="10">
    <source>
        <dbReference type="EMBL" id="OIR17550.1"/>
    </source>
</evidence>
<comment type="pathway">
    <text evidence="9">Cofactor biosynthesis; (R)-pantothenate biosynthesis; beta-alanine from L-aspartate: step 1/1.</text>
</comment>
<dbReference type="STRING" id="1888995.BD935_02445"/>
<evidence type="ECO:0000256" key="5">
    <source>
        <dbReference type="ARBA" id="ARBA00023145"/>
    </source>
</evidence>
<comment type="cofactor">
    <cofactor evidence="9">
        <name>pyruvate</name>
        <dbReference type="ChEBI" id="CHEBI:15361"/>
    </cofactor>
    <text evidence="9">Binds 1 pyruvoyl group covalently per subunit.</text>
</comment>
<comment type="function">
    <text evidence="9">Catalyzes the pyruvoyl-dependent decarboxylation of aspartate to produce beta-alanine.</text>
</comment>
<dbReference type="GO" id="GO:0004068">
    <property type="term" value="F:aspartate 1-decarboxylase activity"/>
    <property type="evidence" value="ECO:0007669"/>
    <property type="project" value="UniProtKB-UniRule"/>
</dbReference>
<feature type="binding site" evidence="9">
    <location>
        <begin position="72"/>
        <end position="74"/>
    </location>
    <ligand>
        <name>substrate</name>
    </ligand>
</feature>
<proteinExistence type="inferred from homology"/>
<keyword evidence="2 9" id="KW-0566">Pantothenate biosynthesis</keyword>
<dbReference type="InterPro" id="IPR003190">
    <property type="entry name" value="Asp_decarbox"/>
</dbReference>
<accession>A0A1J5TZU2</accession>
<dbReference type="UniPathway" id="UPA00028">
    <property type="reaction ID" value="UER00002"/>
</dbReference>
<keyword evidence="7 9" id="KW-0704">Schiff base</keyword>
<dbReference type="SUPFAM" id="SSF50692">
    <property type="entry name" value="ADC-like"/>
    <property type="match status" value="1"/>
</dbReference>
<feature type="modified residue" description="Pyruvic acid (Ser)" evidence="9">
    <location>
        <position position="23"/>
    </location>
</feature>
<dbReference type="HAMAP" id="MF_00446">
    <property type="entry name" value="PanD"/>
    <property type="match status" value="1"/>
</dbReference>
<evidence type="ECO:0000313" key="11">
    <source>
        <dbReference type="Proteomes" id="UP000183080"/>
    </source>
</evidence>
<keyword evidence="6 9" id="KW-0456">Lyase</keyword>
<dbReference type="Gene3D" id="2.40.40.20">
    <property type="match status" value="1"/>
</dbReference>
<comment type="caution">
    <text evidence="10">The sequence shown here is derived from an EMBL/GenBank/DDBJ whole genome shotgun (WGS) entry which is preliminary data.</text>
</comment>
<sequence>MTVLKSKLHNAKVTHALKDYEGSVALSPELIKLGKFSMHEQVHLWNITQGTRLITYIMEYDGDEKGTICVNGAAAHRANPGDRVILATFAEIDSEKADNWEPHIVIMNEDNTQKE</sequence>
<evidence type="ECO:0000256" key="7">
    <source>
        <dbReference type="ARBA" id="ARBA00023270"/>
    </source>
</evidence>
<dbReference type="PANTHER" id="PTHR21012">
    <property type="entry name" value="ASPARTATE 1-DECARBOXYLASE"/>
    <property type="match status" value="1"/>
</dbReference>
<evidence type="ECO:0000256" key="6">
    <source>
        <dbReference type="ARBA" id="ARBA00023239"/>
    </source>
</evidence>
<feature type="active site" description="Schiff-base intermediate with substrate; via pyruvic acid" evidence="9">
    <location>
        <position position="23"/>
    </location>
</feature>